<feature type="region of interest" description="Disordered" evidence="1">
    <location>
        <begin position="375"/>
        <end position="404"/>
    </location>
</feature>
<gene>
    <name evidence="3" type="ORF">MAM_06148</name>
</gene>
<dbReference type="InterPro" id="IPR036047">
    <property type="entry name" value="F-box-like_dom_sf"/>
</dbReference>
<accession>A0A0B2WPV1</accession>
<feature type="region of interest" description="Disordered" evidence="1">
    <location>
        <begin position="445"/>
        <end position="533"/>
    </location>
</feature>
<evidence type="ECO:0000259" key="2">
    <source>
        <dbReference type="PROSITE" id="PS50181"/>
    </source>
</evidence>
<dbReference type="SUPFAM" id="SSF81383">
    <property type="entry name" value="F-box domain"/>
    <property type="match status" value="1"/>
</dbReference>
<organism evidence="3 4">
    <name type="scientific">Metarhizium album (strain ARSEF 1941)</name>
    <dbReference type="NCBI Taxonomy" id="1081103"/>
    <lineage>
        <taxon>Eukaryota</taxon>
        <taxon>Fungi</taxon>
        <taxon>Dikarya</taxon>
        <taxon>Ascomycota</taxon>
        <taxon>Pezizomycotina</taxon>
        <taxon>Sordariomycetes</taxon>
        <taxon>Hypocreomycetidae</taxon>
        <taxon>Hypocreales</taxon>
        <taxon>Clavicipitaceae</taxon>
        <taxon>Metarhizium</taxon>
    </lineage>
</organism>
<name>A0A0B2WPV1_METAS</name>
<feature type="compositionally biased region" description="Polar residues" evidence="1">
    <location>
        <begin position="377"/>
        <end position="397"/>
    </location>
</feature>
<feature type="region of interest" description="Disordered" evidence="1">
    <location>
        <begin position="193"/>
        <end position="260"/>
    </location>
</feature>
<sequence length="1019" mass="112695">MATKTTGGEAAAAATSQPSNKTPITILDLPAETQQDIVSHCSQGDLICLALVSRRFHELAAAQLYRSFHIIFPDDDDVNIESPIDGLAGGLDTFTTSEYNYAQHLQDLSMDTLSAGVKGEHSYQPYLYSASCGKFLNTLLYLTLKRAHSLESFRWNIRVELSRPVYAQLHRIISLKRLHLRMQAGDSYYTTPPPLPVSIDSQSHHQPNGHWPDMVSSLQPAGSPPPGLPPALLPPSSRPTPKSKLGKRGSDNKEPPTLSGFKSLKSLSVLDIDNLDIVSELRTCVRNCFSTIKELQLSLSDSLAQQARRPQADSDADDSDVDDEYQVVPTSENATSYDSTGPAKVFRAQEERKLQESILNKVFNIEEPHLLKKSPIQLGNSLNPPKSATKTGESKATTGDPREEYISSIRAVSTRLMAVMHGSRDFSISQQEILDTIEKASRKYVQSDMAGESSTCNGSGTANDAEESTSQASQSAVNISRAGAATGASQTETETPQYDAFAVSEEICPRPLTDKASEGARRSRSEGELSPDDIDIEHLETLDEHIDDFDDQPLTESSNSKTCMPRKITNGQAGESGGILGATSKQCSQLLRTDRDSIHVESRPGKADRAAIVEKLAQLRRLVFEAGQRVLEIRDERVNESSSSVANALDSELALLNRGAIEVSNEIRILESEIEDLLDAPNVQKDKCMKQNMDAYARKTRGMSIETLKICLIPVKASVLSQAIDVACIKELSLINVGNQAPIWSMLTKEQKFRPIALRSVFTDHVSVSFLACVAQLPQLDDLFMLERSVKHKPESFAPRTATSMDQIRRLVLKKHMPTLKRLMIKDESNGPNWDTNVKTMMLICTRGVKLEELALSMNIHTVHAFVQYFSGLINLRAINILHFKNNDTCIWVMREILRFIVDNLSHHPQLKLEWIAMEDDRVDRVIRPSECSGNSPCQESSNRTKNKGKDKAHVPSSSGSSSQAYPVFPLEGLDSESESDDEAEDGGSRLRYKTLGPLQFYDVWGVKIFEKEIRSGKL</sequence>
<dbReference type="EMBL" id="AZHE01000018">
    <property type="protein sequence ID" value="KHN96043.1"/>
    <property type="molecule type" value="Genomic_DNA"/>
</dbReference>
<evidence type="ECO:0000256" key="1">
    <source>
        <dbReference type="SAM" id="MobiDB-lite"/>
    </source>
</evidence>
<dbReference type="InterPro" id="IPR001810">
    <property type="entry name" value="F-box_dom"/>
</dbReference>
<protein>
    <submittedName>
        <fullName evidence="3">F-box domain containing protein</fullName>
    </submittedName>
</protein>
<dbReference type="Pfam" id="PF12937">
    <property type="entry name" value="F-box-like"/>
    <property type="match status" value="1"/>
</dbReference>
<dbReference type="AlphaFoldDB" id="A0A0B2WPV1"/>
<evidence type="ECO:0000313" key="4">
    <source>
        <dbReference type="Proteomes" id="UP000030816"/>
    </source>
</evidence>
<dbReference type="STRING" id="1081103.A0A0B2WPV1"/>
<dbReference type="GeneID" id="63740603"/>
<feature type="domain" description="F-box" evidence="2">
    <location>
        <begin position="23"/>
        <end position="68"/>
    </location>
</feature>
<dbReference type="Proteomes" id="UP000030816">
    <property type="component" value="Unassembled WGS sequence"/>
</dbReference>
<feature type="compositionally biased region" description="Polar residues" evidence="1">
    <location>
        <begin position="452"/>
        <end position="462"/>
    </location>
</feature>
<feature type="compositionally biased region" description="Polar residues" evidence="1">
    <location>
        <begin position="932"/>
        <end position="944"/>
    </location>
</feature>
<evidence type="ECO:0000313" key="3">
    <source>
        <dbReference type="EMBL" id="KHN96043.1"/>
    </source>
</evidence>
<reference evidence="3 4" key="1">
    <citation type="journal article" date="2014" name="Proc. Natl. Acad. Sci. U.S.A.">
        <title>Trajectory and genomic determinants of fungal-pathogen speciation and host adaptation.</title>
        <authorList>
            <person name="Hu X."/>
            <person name="Xiao G."/>
            <person name="Zheng P."/>
            <person name="Shang Y."/>
            <person name="Su Y."/>
            <person name="Zhang X."/>
            <person name="Liu X."/>
            <person name="Zhan S."/>
            <person name="St Leger R.J."/>
            <person name="Wang C."/>
        </authorList>
    </citation>
    <scope>NUCLEOTIDE SEQUENCE [LARGE SCALE GENOMIC DNA]</scope>
    <source>
        <strain evidence="3 4">ARSEF 1941</strain>
    </source>
</reference>
<dbReference type="PROSITE" id="PS50181">
    <property type="entry name" value="FBOX"/>
    <property type="match status" value="1"/>
</dbReference>
<comment type="caution">
    <text evidence="3">The sequence shown here is derived from an EMBL/GenBank/DDBJ whole genome shotgun (WGS) entry which is preliminary data.</text>
</comment>
<dbReference type="HOGENOM" id="CLU_008260_0_0_1"/>
<keyword evidence="4" id="KW-1185">Reference proteome</keyword>
<dbReference type="OrthoDB" id="4200124at2759"/>
<proteinExistence type="predicted"/>
<feature type="region of interest" description="Disordered" evidence="1">
    <location>
        <begin position="928"/>
        <end position="990"/>
    </location>
</feature>
<feature type="compositionally biased region" description="Acidic residues" evidence="1">
    <location>
        <begin position="974"/>
        <end position="986"/>
    </location>
</feature>
<feature type="compositionally biased region" description="Basic and acidic residues" evidence="1">
    <location>
        <begin position="512"/>
        <end position="527"/>
    </location>
</feature>
<feature type="compositionally biased region" description="Polar residues" evidence="1">
    <location>
        <begin position="487"/>
        <end position="496"/>
    </location>
</feature>
<dbReference type="RefSeq" id="XP_040677109.1">
    <property type="nucleotide sequence ID" value="XM_040824946.1"/>
</dbReference>
<feature type="region of interest" description="Disordered" evidence="1">
    <location>
        <begin position="546"/>
        <end position="580"/>
    </location>
</feature>
<feature type="compositionally biased region" description="Pro residues" evidence="1">
    <location>
        <begin position="222"/>
        <end position="238"/>
    </location>
</feature>